<dbReference type="Proteomes" id="UP000075377">
    <property type="component" value="Unassembled WGS sequence"/>
</dbReference>
<protein>
    <submittedName>
        <fullName evidence="1">Uncharacterized protein</fullName>
    </submittedName>
</protein>
<gene>
    <name evidence="1" type="ORF">AD951_01995</name>
</gene>
<dbReference type="AlphaFoldDB" id="A0A149USR3"/>
<proteinExistence type="predicted"/>
<accession>A0A149USR3</accession>
<comment type="caution">
    <text evidence="1">The sequence shown here is derived from an EMBL/GenBank/DDBJ whole genome shotgun (WGS) entry which is preliminary data.</text>
</comment>
<evidence type="ECO:0000313" key="1">
    <source>
        <dbReference type="EMBL" id="KXV70967.1"/>
    </source>
</evidence>
<organism evidence="1 2">
    <name type="scientific">Acetobacter malorum</name>
    <dbReference type="NCBI Taxonomy" id="178901"/>
    <lineage>
        <taxon>Bacteria</taxon>
        <taxon>Pseudomonadati</taxon>
        <taxon>Pseudomonadota</taxon>
        <taxon>Alphaproteobacteria</taxon>
        <taxon>Acetobacterales</taxon>
        <taxon>Acetobacteraceae</taxon>
        <taxon>Acetobacter</taxon>
    </lineage>
</organism>
<dbReference type="EMBL" id="LHZX01000198">
    <property type="protein sequence ID" value="KXV70967.1"/>
    <property type="molecule type" value="Genomic_DNA"/>
</dbReference>
<name>A0A149USR3_9PROT</name>
<evidence type="ECO:0000313" key="2">
    <source>
        <dbReference type="Proteomes" id="UP000075377"/>
    </source>
</evidence>
<sequence length="96" mass="10351">MGEEPPPRGARTGVFPRSVCERRRAQEKARVSARLHSQIEATDFLKGWDVASCDDSHCTLGSAQHVFGDSQQAGGVRFNADQSVRGQTGLVQSPGI</sequence>
<reference evidence="1 2" key="1">
    <citation type="submission" date="2015-06" db="EMBL/GenBank/DDBJ databases">
        <title>Improved classification and identification of acetic acid bacteria using matrix-assisted laser desorption/ionization time-of-flight mass spectrometry; Gluconobacter nephelii and Gluconobacter uchimurae are later heterotypic synonyms of Gluconobacter japonicus and Gluconobacter oxydans, respectively.</title>
        <authorList>
            <person name="Li L."/>
            <person name="Cleenwerck I."/>
            <person name="De Vuyst L."/>
            <person name="Vandamme P."/>
        </authorList>
    </citation>
    <scope>NUCLEOTIDE SEQUENCE [LARGE SCALE GENOMIC DNA]</scope>
    <source>
        <strain evidence="1 2">LMG 1699</strain>
    </source>
</reference>